<organism evidence="2 3">
    <name type="scientific">Paractinoplanes ovalisporus</name>
    <dbReference type="NCBI Taxonomy" id="2810368"/>
    <lineage>
        <taxon>Bacteria</taxon>
        <taxon>Bacillati</taxon>
        <taxon>Actinomycetota</taxon>
        <taxon>Actinomycetes</taxon>
        <taxon>Micromonosporales</taxon>
        <taxon>Micromonosporaceae</taxon>
        <taxon>Paractinoplanes</taxon>
    </lineage>
</organism>
<comment type="caution">
    <text evidence="2">The sequence shown here is derived from an EMBL/GenBank/DDBJ whole genome shotgun (WGS) entry which is preliminary data.</text>
</comment>
<dbReference type="Proteomes" id="UP000632138">
    <property type="component" value="Unassembled WGS sequence"/>
</dbReference>
<dbReference type="SUPFAM" id="SSF47090">
    <property type="entry name" value="PGBD-like"/>
    <property type="match status" value="2"/>
</dbReference>
<feature type="domain" description="Peptidoglycan binding-like" evidence="1">
    <location>
        <begin position="18"/>
        <end position="70"/>
    </location>
</feature>
<dbReference type="InterPro" id="IPR036366">
    <property type="entry name" value="PGBDSf"/>
</dbReference>
<dbReference type="Pfam" id="PF01471">
    <property type="entry name" value="PG_binding_1"/>
    <property type="match status" value="2"/>
</dbReference>
<dbReference type="InterPro" id="IPR036365">
    <property type="entry name" value="PGBD-like_sf"/>
</dbReference>
<dbReference type="EMBL" id="JAENHP010000003">
    <property type="protein sequence ID" value="MBM2616299.1"/>
    <property type="molecule type" value="Genomic_DNA"/>
</dbReference>
<proteinExistence type="predicted"/>
<dbReference type="Gene3D" id="1.10.101.10">
    <property type="entry name" value="PGBD-like superfamily/PGBD"/>
    <property type="match status" value="2"/>
</dbReference>
<sequence>MGELKPWPRTISGRRDHPVATLQHLLQARGCAVVVDGIFGPATESALRRFQRAHGLLADGVAGPRTWRALIVTVRRGDRGDAVRAVQEEFQCRSLCGGASECGTVDGVFGPCTEEAVRRFQTAVRVDVPSVAVDGVSGPITWQALVGGMASP</sequence>
<dbReference type="InterPro" id="IPR002477">
    <property type="entry name" value="Peptidoglycan-bd-like"/>
</dbReference>
<gene>
    <name evidence="2" type="ORF">JIG36_12105</name>
</gene>
<evidence type="ECO:0000313" key="2">
    <source>
        <dbReference type="EMBL" id="MBM2616299.1"/>
    </source>
</evidence>
<reference evidence="2 3" key="1">
    <citation type="submission" date="2021-01" db="EMBL/GenBank/DDBJ databases">
        <title>Actinoplanes sp. nov. LDG1-06 isolated from lichen.</title>
        <authorList>
            <person name="Saeng-In P."/>
            <person name="Phongsopitanun W."/>
            <person name="Kanchanasin P."/>
            <person name="Yuki M."/>
            <person name="Kudo T."/>
            <person name="Ohkuma M."/>
            <person name="Tanasupawat S."/>
        </authorList>
    </citation>
    <scope>NUCLEOTIDE SEQUENCE [LARGE SCALE GENOMIC DNA]</scope>
    <source>
        <strain evidence="2 3">LDG1-06</strain>
    </source>
</reference>
<accession>A0ABS2A8X8</accession>
<evidence type="ECO:0000313" key="3">
    <source>
        <dbReference type="Proteomes" id="UP000632138"/>
    </source>
</evidence>
<evidence type="ECO:0000259" key="1">
    <source>
        <dbReference type="Pfam" id="PF01471"/>
    </source>
</evidence>
<feature type="domain" description="Peptidoglycan binding-like" evidence="1">
    <location>
        <begin position="79"/>
        <end position="145"/>
    </location>
</feature>
<protein>
    <submittedName>
        <fullName evidence="2">Peptidoglycan-binding protein</fullName>
    </submittedName>
</protein>
<name>A0ABS2A8X8_9ACTN</name>
<keyword evidence="3" id="KW-1185">Reference proteome</keyword>